<evidence type="ECO:0000256" key="2">
    <source>
        <dbReference type="ARBA" id="ARBA00009671"/>
    </source>
</evidence>
<protein>
    <recommendedName>
        <fullName evidence="6">Anoctamin</fullName>
    </recommendedName>
</protein>
<feature type="region of interest" description="Disordered" evidence="7">
    <location>
        <begin position="298"/>
        <end position="345"/>
    </location>
</feature>
<evidence type="ECO:0000256" key="7">
    <source>
        <dbReference type="SAM" id="MobiDB-lite"/>
    </source>
</evidence>
<evidence type="ECO:0000256" key="4">
    <source>
        <dbReference type="ARBA" id="ARBA00022989"/>
    </source>
</evidence>
<evidence type="ECO:0000313" key="10">
    <source>
        <dbReference type="Proteomes" id="UP000837857"/>
    </source>
</evidence>
<feature type="transmembrane region" description="Helical" evidence="6">
    <location>
        <begin position="94"/>
        <end position="113"/>
    </location>
</feature>
<evidence type="ECO:0000256" key="6">
    <source>
        <dbReference type="RuleBase" id="RU280814"/>
    </source>
</evidence>
<keyword evidence="4 6" id="KW-1133">Transmembrane helix</keyword>
<feature type="non-terminal residue" evidence="9">
    <location>
        <position position="411"/>
    </location>
</feature>
<comment type="similarity">
    <text evidence="2 6">Belongs to the anoctamin family.</text>
</comment>
<keyword evidence="5 6" id="KW-0472">Membrane</keyword>
<dbReference type="PANTHER" id="PTHR12308">
    <property type="entry name" value="ANOCTAMIN"/>
    <property type="match status" value="1"/>
</dbReference>
<comment type="subcellular location">
    <subcellularLocation>
        <location evidence="1 6">Membrane</location>
        <topology evidence="1 6">Multi-pass membrane protein</topology>
    </subcellularLocation>
</comment>
<dbReference type="Pfam" id="PF04547">
    <property type="entry name" value="Anoctamin"/>
    <property type="match status" value="1"/>
</dbReference>
<gene>
    <name evidence="9" type="ORF">IPOD504_LOCUS10637</name>
</gene>
<feature type="region of interest" description="Disordered" evidence="7">
    <location>
        <begin position="368"/>
        <end position="390"/>
    </location>
</feature>
<evidence type="ECO:0000256" key="5">
    <source>
        <dbReference type="ARBA" id="ARBA00023136"/>
    </source>
</evidence>
<keyword evidence="3 6" id="KW-0812">Transmembrane</keyword>
<feature type="domain" description="Anoctamin transmembrane" evidence="8">
    <location>
        <begin position="23"/>
        <end position="160"/>
    </location>
</feature>
<dbReference type="InterPro" id="IPR007632">
    <property type="entry name" value="Anoctamin"/>
</dbReference>
<accession>A0ABN8IMI9</accession>
<feature type="compositionally biased region" description="Basic and acidic residues" evidence="7">
    <location>
        <begin position="330"/>
        <end position="339"/>
    </location>
</feature>
<reference evidence="9" key="1">
    <citation type="submission" date="2022-03" db="EMBL/GenBank/DDBJ databases">
        <authorList>
            <person name="Martin H S."/>
        </authorList>
    </citation>
    <scope>NUCLEOTIDE SEQUENCE</scope>
</reference>
<proteinExistence type="inferred from homology"/>
<evidence type="ECO:0000313" key="9">
    <source>
        <dbReference type="EMBL" id="CAH2058543.1"/>
    </source>
</evidence>
<comment type="caution">
    <text evidence="6">Lacks conserved residue(s) required for the propagation of feature annotation.</text>
</comment>
<evidence type="ECO:0000256" key="1">
    <source>
        <dbReference type="ARBA" id="ARBA00004141"/>
    </source>
</evidence>
<dbReference type="InterPro" id="IPR049452">
    <property type="entry name" value="Anoctamin_TM"/>
</dbReference>
<dbReference type="EMBL" id="OW152837">
    <property type="protein sequence ID" value="CAH2058543.1"/>
    <property type="molecule type" value="Genomic_DNA"/>
</dbReference>
<keyword evidence="10" id="KW-1185">Reference proteome</keyword>
<dbReference type="PANTHER" id="PTHR12308:SF51">
    <property type="entry name" value="ANOCTAMIN-8"/>
    <property type="match status" value="1"/>
</dbReference>
<dbReference type="Proteomes" id="UP000837857">
    <property type="component" value="Chromosome 25"/>
</dbReference>
<feature type="transmembrane region" description="Helical" evidence="6">
    <location>
        <begin position="125"/>
        <end position="147"/>
    </location>
</feature>
<organism evidence="9 10">
    <name type="scientific">Iphiclides podalirius</name>
    <name type="common">scarce swallowtail</name>
    <dbReference type="NCBI Taxonomy" id="110791"/>
    <lineage>
        <taxon>Eukaryota</taxon>
        <taxon>Metazoa</taxon>
        <taxon>Ecdysozoa</taxon>
        <taxon>Arthropoda</taxon>
        <taxon>Hexapoda</taxon>
        <taxon>Insecta</taxon>
        <taxon>Pterygota</taxon>
        <taxon>Neoptera</taxon>
        <taxon>Endopterygota</taxon>
        <taxon>Lepidoptera</taxon>
        <taxon>Glossata</taxon>
        <taxon>Ditrysia</taxon>
        <taxon>Papilionoidea</taxon>
        <taxon>Papilionidae</taxon>
        <taxon>Papilioninae</taxon>
        <taxon>Iphiclides</taxon>
    </lineage>
</organism>
<evidence type="ECO:0000256" key="3">
    <source>
        <dbReference type="ARBA" id="ARBA00022692"/>
    </source>
</evidence>
<sequence length="411" mass="44168">MHRRQYEGTFAEYLEMLTQLGHVYEGTFAEYLEMLTQLGHVVLFSAAFPLAALCSLLNNAAEVRADAFKLCHVAQRPFGERVSSVGSWQHAMEAMVAVAVLVNCALIGLSGPVHRLLPDATPAQTILVIVALEHVVLVIVFALRIAIPEIPGWLATEMAKVEFQRREAIKNAHAPLLSECVSQEDVRASSRSSPRVITPTTPKQADKPKRVFIGKIPEIPPFRPKAASITEPAVTTGSLQLLQDVSPTKPVRRKEGAAGAPLSFLGVRGLRDEPLHRSAHCIPHPTQHRPLVNPTLQELSGSVSAGGSEPDLNAVPSAAPSIDASATSSEDDKPKDKSSRSRAKAALVKRVRSVAVFSLGLRRAREAAAAGEKAHSPHSPGPPAPMHGGELSLIPIEQLIQVDDVKPRPVT</sequence>
<evidence type="ECO:0000259" key="8">
    <source>
        <dbReference type="Pfam" id="PF04547"/>
    </source>
</evidence>
<name>A0ABN8IMI9_9NEOP</name>
<feature type="transmembrane region" description="Helical" evidence="6">
    <location>
        <begin position="38"/>
        <end position="57"/>
    </location>
</feature>